<dbReference type="PANTHER" id="PTHR40037">
    <property type="entry name" value="PHOSPHOESTERASE YJCG-RELATED"/>
    <property type="match status" value="1"/>
</dbReference>
<dbReference type="PANTHER" id="PTHR40037:SF1">
    <property type="entry name" value="PHOSPHOESTERASE SAOUHSC_00951-RELATED"/>
    <property type="match status" value="1"/>
</dbReference>
<gene>
    <name evidence="1" type="ORF">NIES592_20280</name>
</gene>
<evidence type="ECO:0000313" key="2">
    <source>
        <dbReference type="Proteomes" id="UP000186391"/>
    </source>
</evidence>
<dbReference type="EMBL" id="MRCA01000015">
    <property type="protein sequence ID" value="OKH11812.1"/>
    <property type="molecule type" value="Genomic_DNA"/>
</dbReference>
<dbReference type="Proteomes" id="UP000186391">
    <property type="component" value="Unassembled WGS sequence"/>
</dbReference>
<name>A0A1U7GUU4_9CYAN</name>
<comment type="caution">
    <text evidence="1">The sequence shown here is derived from an EMBL/GenBank/DDBJ whole genome shotgun (WGS) entry which is preliminary data.</text>
</comment>
<proteinExistence type="predicted"/>
<dbReference type="Pfam" id="PF13563">
    <property type="entry name" value="2_5_RNA_ligase2"/>
    <property type="match status" value="1"/>
</dbReference>
<dbReference type="Gene3D" id="3.90.1140.10">
    <property type="entry name" value="Cyclic phosphodiesterase"/>
    <property type="match status" value="1"/>
</dbReference>
<dbReference type="GO" id="GO:0016874">
    <property type="term" value="F:ligase activity"/>
    <property type="evidence" value="ECO:0007669"/>
    <property type="project" value="UniProtKB-KW"/>
</dbReference>
<evidence type="ECO:0000313" key="1">
    <source>
        <dbReference type="EMBL" id="OKH11812.1"/>
    </source>
</evidence>
<dbReference type="SUPFAM" id="SSF55144">
    <property type="entry name" value="LigT-like"/>
    <property type="match status" value="1"/>
</dbReference>
<keyword evidence="1" id="KW-0436">Ligase</keyword>
<accession>A0A1U7GUU4</accession>
<dbReference type="AlphaFoldDB" id="A0A1U7GUU4"/>
<sequence>MQKSQNLFFIALLPPLEIQDYANQIKQHFALHYASRHAQKSPPHITLQPPFEWSDQNLPVLEVCLQEFASSQNPIPITLSGYGAFVPRVIYINVVRSPELLALQANLMTHLVNQLGIVDKVSQTRPFAPHMTVAFKDLTRQNFRAAWSEFEKRELYFEFTANNLTLLRHDGKQWNVKAEFPFVIGDR</sequence>
<dbReference type="OrthoDB" id="1524661at2"/>
<dbReference type="InterPro" id="IPR009097">
    <property type="entry name" value="Cyclic_Pdiesterase"/>
</dbReference>
<dbReference type="InterPro" id="IPR050580">
    <property type="entry name" value="2H_phosphoesterase_YjcG-like"/>
</dbReference>
<keyword evidence="2" id="KW-1185">Reference proteome</keyword>
<dbReference type="RefSeq" id="WP_062249931.1">
    <property type="nucleotide sequence ID" value="NZ_MRCA01000015.1"/>
</dbReference>
<organism evidence="1 2">
    <name type="scientific">Fischerella major NIES-592</name>
    <dbReference type="NCBI Taxonomy" id="210994"/>
    <lineage>
        <taxon>Bacteria</taxon>
        <taxon>Bacillati</taxon>
        <taxon>Cyanobacteriota</taxon>
        <taxon>Cyanophyceae</taxon>
        <taxon>Nostocales</taxon>
        <taxon>Hapalosiphonaceae</taxon>
        <taxon>Fischerella</taxon>
    </lineage>
</organism>
<reference evidence="1 2" key="1">
    <citation type="submission" date="2016-11" db="EMBL/GenBank/DDBJ databases">
        <title>Draft Genome Sequences of Nine Cyanobacterial Strains from Diverse Habitats.</title>
        <authorList>
            <person name="Zhu T."/>
            <person name="Hou S."/>
            <person name="Lu X."/>
            <person name="Hess W.R."/>
        </authorList>
    </citation>
    <scope>NUCLEOTIDE SEQUENCE [LARGE SCALE GENOMIC DNA]</scope>
    <source>
        <strain evidence="1 2">NIES-592</strain>
    </source>
</reference>
<protein>
    <submittedName>
        <fullName evidence="1">2'-5' RNA ligase</fullName>
    </submittedName>
</protein>